<dbReference type="PROSITE" id="PS50109">
    <property type="entry name" value="HIS_KIN"/>
    <property type="match status" value="1"/>
</dbReference>
<dbReference type="SMART" id="SM00388">
    <property type="entry name" value="HisKA"/>
    <property type="match status" value="1"/>
</dbReference>
<feature type="modified residue" description="4-aspartylphosphate" evidence="7">
    <location>
        <position position="827"/>
    </location>
</feature>
<accession>A0ABT1R0Y1</accession>
<dbReference type="InterPro" id="IPR036097">
    <property type="entry name" value="HisK_dim/P_sf"/>
</dbReference>
<dbReference type="InterPro" id="IPR003661">
    <property type="entry name" value="HisK_dim/P_dom"/>
</dbReference>
<keyword evidence="9" id="KW-0812">Transmembrane</keyword>
<organism evidence="13 14">
    <name type="scientific">Shinella lacus</name>
    <dbReference type="NCBI Taxonomy" id="2654216"/>
    <lineage>
        <taxon>Bacteria</taxon>
        <taxon>Pseudomonadati</taxon>
        <taxon>Pseudomonadota</taxon>
        <taxon>Alphaproteobacteria</taxon>
        <taxon>Hyphomicrobiales</taxon>
        <taxon>Rhizobiaceae</taxon>
        <taxon>Shinella</taxon>
    </lineage>
</organism>
<keyword evidence="9" id="KW-1133">Transmembrane helix</keyword>
<dbReference type="PRINTS" id="PR00344">
    <property type="entry name" value="BCTRLSENSOR"/>
</dbReference>
<feature type="transmembrane region" description="Helical" evidence="9">
    <location>
        <begin position="12"/>
        <end position="35"/>
    </location>
</feature>
<keyword evidence="9" id="KW-0472">Membrane</keyword>
<feature type="domain" description="HAMP" evidence="12">
    <location>
        <begin position="207"/>
        <end position="259"/>
    </location>
</feature>
<keyword evidence="4 7" id="KW-0597">Phosphoprotein</keyword>
<keyword evidence="14" id="KW-1185">Reference proteome</keyword>
<feature type="domain" description="Histidine kinase" evidence="10">
    <location>
        <begin position="409"/>
        <end position="631"/>
    </location>
</feature>
<dbReference type="PANTHER" id="PTHR43047">
    <property type="entry name" value="TWO-COMPONENT HISTIDINE PROTEIN KINASE"/>
    <property type="match status" value="1"/>
</dbReference>
<comment type="catalytic activity">
    <reaction evidence="1">
        <text>ATP + protein L-histidine = ADP + protein N-phospho-L-histidine.</text>
        <dbReference type="EC" id="2.7.13.3"/>
    </reaction>
</comment>
<evidence type="ECO:0000256" key="6">
    <source>
        <dbReference type="ARBA" id="ARBA00022777"/>
    </source>
</evidence>
<evidence type="ECO:0000256" key="9">
    <source>
        <dbReference type="SAM" id="Phobius"/>
    </source>
</evidence>
<keyword evidence="6" id="KW-0418">Kinase</keyword>
<dbReference type="Pfam" id="PF12860">
    <property type="entry name" value="PAS_7"/>
    <property type="match status" value="1"/>
</dbReference>
<dbReference type="RefSeq" id="WP_256114913.1">
    <property type="nucleotide sequence ID" value="NZ_WHSB02000001.1"/>
</dbReference>
<dbReference type="InterPro" id="IPR003660">
    <property type="entry name" value="HAMP_dom"/>
</dbReference>
<dbReference type="Pfam" id="PF02518">
    <property type="entry name" value="HATPase_c"/>
    <property type="match status" value="1"/>
</dbReference>
<evidence type="ECO:0000256" key="1">
    <source>
        <dbReference type="ARBA" id="ARBA00000085"/>
    </source>
</evidence>
<dbReference type="Gene3D" id="1.10.287.130">
    <property type="match status" value="1"/>
</dbReference>
<dbReference type="EMBL" id="WHSB02000001">
    <property type="protein sequence ID" value="MCQ4628837.1"/>
    <property type="molecule type" value="Genomic_DNA"/>
</dbReference>
<feature type="modified residue" description="4-aspartylphosphate" evidence="7">
    <location>
        <position position="706"/>
    </location>
</feature>
<comment type="caution">
    <text evidence="13">The sequence shown here is derived from an EMBL/GenBank/DDBJ whole genome shotgun (WGS) entry which is preliminary data.</text>
</comment>
<evidence type="ECO:0000256" key="2">
    <source>
        <dbReference type="ARBA" id="ARBA00004370"/>
    </source>
</evidence>
<dbReference type="InterPro" id="IPR011006">
    <property type="entry name" value="CheY-like_superfamily"/>
</dbReference>
<dbReference type="SMART" id="SM00304">
    <property type="entry name" value="HAMP"/>
    <property type="match status" value="1"/>
</dbReference>
<dbReference type="EC" id="2.7.13.3" evidence="3"/>
<dbReference type="InterPro" id="IPR003594">
    <property type="entry name" value="HATPase_dom"/>
</dbReference>
<dbReference type="CDD" id="cd16922">
    <property type="entry name" value="HATPase_EvgS-ArcB-TorS-like"/>
    <property type="match status" value="1"/>
</dbReference>
<feature type="coiled-coil region" evidence="8">
    <location>
        <begin position="243"/>
        <end position="270"/>
    </location>
</feature>
<dbReference type="InterPro" id="IPR035965">
    <property type="entry name" value="PAS-like_dom_sf"/>
</dbReference>
<evidence type="ECO:0000256" key="8">
    <source>
        <dbReference type="SAM" id="Coils"/>
    </source>
</evidence>
<proteinExistence type="predicted"/>
<gene>
    <name evidence="13" type="ORF">GB927_002240</name>
</gene>
<dbReference type="PROSITE" id="PS50110">
    <property type="entry name" value="RESPONSE_REGULATORY"/>
    <property type="match status" value="2"/>
</dbReference>
<feature type="domain" description="Response regulatory" evidence="11">
    <location>
        <begin position="657"/>
        <end position="770"/>
    </location>
</feature>
<dbReference type="SMART" id="SM00448">
    <property type="entry name" value="REC"/>
    <property type="match status" value="2"/>
</dbReference>
<evidence type="ECO:0000256" key="5">
    <source>
        <dbReference type="ARBA" id="ARBA00022679"/>
    </source>
</evidence>
<dbReference type="InterPro" id="IPR001789">
    <property type="entry name" value="Sig_transdc_resp-reg_receiver"/>
</dbReference>
<evidence type="ECO:0000313" key="14">
    <source>
        <dbReference type="Proteomes" id="UP000996601"/>
    </source>
</evidence>
<feature type="transmembrane region" description="Helical" evidence="9">
    <location>
        <begin position="186"/>
        <end position="210"/>
    </location>
</feature>
<evidence type="ECO:0000313" key="13">
    <source>
        <dbReference type="EMBL" id="MCQ4628837.1"/>
    </source>
</evidence>
<dbReference type="PANTHER" id="PTHR43047:SF72">
    <property type="entry name" value="OSMOSENSING HISTIDINE PROTEIN KINASE SLN1"/>
    <property type="match status" value="1"/>
</dbReference>
<dbReference type="Gene3D" id="3.30.565.10">
    <property type="entry name" value="Histidine kinase-like ATPase, C-terminal domain"/>
    <property type="match status" value="1"/>
</dbReference>
<dbReference type="SUPFAM" id="SSF55874">
    <property type="entry name" value="ATPase domain of HSP90 chaperone/DNA topoisomerase II/histidine kinase"/>
    <property type="match status" value="1"/>
</dbReference>
<name>A0ABT1R0Y1_9HYPH</name>
<evidence type="ECO:0000259" key="12">
    <source>
        <dbReference type="PROSITE" id="PS50885"/>
    </source>
</evidence>
<protein>
    <recommendedName>
        <fullName evidence="3">histidine kinase</fullName>
        <ecNumber evidence="3">2.7.13.3</ecNumber>
    </recommendedName>
</protein>
<dbReference type="InterPro" id="IPR036890">
    <property type="entry name" value="HATPase_C_sf"/>
</dbReference>
<dbReference type="SUPFAM" id="SSF47384">
    <property type="entry name" value="Homodimeric domain of signal transducing histidine kinase"/>
    <property type="match status" value="1"/>
</dbReference>
<evidence type="ECO:0000256" key="3">
    <source>
        <dbReference type="ARBA" id="ARBA00012438"/>
    </source>
</evidence>
<keyword evidence="5" id="KW-0808">Transferase</keyword>
<keyword evidence="8" id="KW-0175">Coiled coil</keyword>
<dbReference type="Proteomes" id="UP000996601">
    <property type="component" value="Unassembled WGS sequence"/>
</dbReference>
<dbReference type="InterPro" id="IPR005467">
    <property type="entry name" value="His_kinase_dom"/>
</dbReference>
<evidence type="ECO:0000256" key="4">
    <source>
        <dbReference type="ARBA" id="ARBA00022553"/>
    </source>
</evidence>
<dbReference type="Pfam" id="PF00512">
    <property type="entry name" value="HisKA"/>
    <property type="match status" value="1"/>
</dbReference>
<comment type="subcellular location">
    <subcellularLocation>
        <location evidence="2">Membrane</location>
    </subcellularLocation>
</comment>
<dbReference type="SUPFAM" id="SSF52172">
    <property type="entry name" value="CheY-like"/>
    <property type="match status" value="2"/>
</dbReference>
<evidence type="ECO:0000256" key="7">
    <source>
        <dbReference type="PROSITE-ProRule" id="PRU00169"/>
    </source>
</evidence>
<feature type="domain" description="Response regulatory" evidence="11">
    <location>
        <begin position="777"/>
        <end position="894"/>
    </location>
</feature>
<dbReference type="SMART" id="SM00387">
    <property type="entry name" value="HATPase_c"/>
    <property type="match status" value="1"/>
</dbReference>
<dbReference type="Gene3D" id="6.10.340.10">
    <property type="match status" value="1"/>
</dbReference>
<dbReference type="InterPro" id="IPR004358">
    <property type="entry name" value="Sig_transdc_His_kin-like_C"/>
</dbReference>
<dbReference type="Pfam" id="PF00072">
    <property type="entry name" value="Response_reg"/>
    <property type="match status" value="2"/>
</dbReference>
<evidence type="ECO:0000259" key="10">
    <source>
        <dbReference type="PROSITE" id="PS50109"/>
    </source>
</evidence>
<sequence length="906" mass="98873">MSSASIFSPRRLSIRLRLIILAAVLLLAMLGSSLFTRGELFRALESGDEANRIAQISTLSDDVREAFNSLRYWQTDLAVSLLTLAETRAEEARTRLRERLDRLAEHRPTEAAAIREGVDRFDALANQAVEAYTDDQRVIGNTRFAEARRYGISVEENLAALQADLARQSGTARANILRQFERASNVASLLSAIAAIIGTALTVVILGSILKPLGEIVTAVRGLTAGDAQVVVPPAGGDELGKVSEALQLLKENQGERDRLTREAEHQRKTLVDAIESIAEGFTLYGPDERLLIMNQRFRDMHPVHNEMIAGTSTFRDVIEAAGRHIVELDRPFDDWLASRLSLHDHSATRVTPFKDGRWMQVSERRTHEGGFTVVYVDITELRQRQHELELARDEAQRATQVKSEFLANMSHELRTPLNAIIGYAQILQEDAEDTGQTESLPDLKKIESAGNHLLGLINGILDLSKIEAGRMEVYRERFDIGALMSDVASLIRPLAAKNDNEFVVHCPDDIGTIETDVTKVKQALLNLLSNACKFTEKGTVSLAVSRQGEGGDRLLVMTVTDTGIGMNEEQLGRLFQAFSQADSSTSRKFGGTGLGLAISRSFAQMLGGDLTVESRPGEGSRFIFVLPDPEEAAAGAETTEGDDPSISRLEQSERPAVLVVDDDEASLNIIGSHLKREGYRVLYAGAGEQALEMARKHRPAAITLDILMPQMDGWSVLVALKSDPELAAIPVVIVSISNEKALGFTLGAAAMLTKPVDRGELSDFIARITGGSQGGTVLVVEDDQATRLLIQRTVERLGRAVALTENGRQGMAWLAANEPPIAILLDLQMPEMNGFEFLAALRDREEWNAVPVLVVTAKHLSNAERDLLSARTTQIIGKGKGAHIELTQALRDVIISGAPKGTGNP</sequence>
<reference evidence="13" key="1">
    <citation type="submission" date="2021-07" db="EMBL/GenBank/DDBJ databases">
        <title>Shinella sp. nov., a novel member of the genus Shinella from water.</title>
        <authorList>
            <person name="Deng Y."/>
        </authorList>
    </citation>
    <scope>NUCLEOTIDE SEQUENCE</scope>
    <source>
        <strain evidence="13">CPCC 100929</strain>
    </source>
</reference>
<dbReference type="Gene3D" id="3.40.50.2300">
    <property type="match status" value="2"/>
</dbReference>
<evidence type="ECO:0000259" key="11">
    <source>
        <dbReference type="PROSITE" id="PS50110"/>
    </source>
</evidence>
<dbReference type="PROSITE" id="PS50885">
    <property type="entry name" value="HAMP"/>
    <property type="match status" value="1"/>
</dbReference>
<dbReference type="Pfam" id="PF00672">
    <property type="entry name" value="HAMP"/>
    <property type="match status" value="1"/>
</dbReference>
<dbReference type="CDD" id="cd00082">
    <property type="entry name" value="HisKA"/>
    <property type="match status" value="1"/>
</dbReference>
<dbReference type="SUPFAM" id="SSF55785">
    <property type="entry name" value="PYP-like sensor domain (PAS domain)"/>
    <property type="match status" value="1"/>
</dbReference>
<dbReference type="Gene3D" id="3.30.450.20">
    <property type="entry name" value="PAS domain"/>
    <property type="match status" value="1"/>
</dbReference>